<dbReference type="EC" id="2.7.11.11" evidence="1"/>
<dbReference type="PROSITE" id="PS51285">
    <property type="entry name" value="AGC_KINASE_CTER"/>
    <property type="match status" value="1"/>
</dbReference>
<feature type="compositionally biased region" description="Polar residues" evidence="9">
    <location>
        <begin position="74"/>
        <end position="87"/>
    </location>
</feature>
<dbReference type="PROSITE" id="PS50011">
    <property type="entry name" value="PROTEIN_KINASE_DOM"/>
    <property type="match status" value="1"/>
</dbReference>
<feature type="region of interest" description="Disordered" evidence="9">
    <location>
        <begin position="724"/>
        <end position="769"/>
    </location>
</feature>
<dbReference type="PANTHER" id="PTHR24353">
    <property type="entry name" value="CYCLIC NUCLEOTIDE-DEPENDENT PROTEIN KINASE"/>
    <property type="match status" value="1"/>
</dbReference>
<keyword evidence="3" id="KW-0808">Transferase</keyword>
<dbReference type="GO" id="GO:0005829">
    <property type="term" value="C:cytosol"/>
    <property type="evidence" value="ECO:0007669"/>
    <property type="project" value="TreeGrafter"/>
</dbReference>
<dbReference type="GO" id="GO:0005634">
    <property type="term" value="C:nucleus"/>
    <property type="evidence" value="ECO:0007669"/>
    <property type="project" value="TreeGrafter"/>
</dbReference>
<keyword evidence="6" id="KW-0067">ATP-binding</keyword>
<evidence type="ECO:0000259" key="10">
    <source>
        <dbReference type="PROSITE" id="PS50011"/>
    </source>
</evidence>
<dbReference type="InterPro" id="IPR000719">
    <property type="entry name" value="Prot_kinase_dom"/>
</dbReference>
<comment type="catalytic activity">
    <reaction evidence="7">
        <text>L-threonyl-[protein] + ATP = O-phospho-L-threonyl-[protein] + ADP + H(+)</text>
        <dbReference type="Rhea" id="RHEA:46608"/>
        <dbReference type="Rhea" id="RHEA-COMP:11060"/>
        <dbReference type="Rhea" id="RHEA-COMP:11605"/>
        <dbReference type="ChEBI" id="CHEBI:15378"/>
        <dbReference type="ChEBI" id="CHEBI:30013"/>
        <dbReference type="ChEBI" id="CHEBI:30616"/>
        <dbReference type="ChEBI" id="CHEBI:61977"/>
        <dbReference type="ChEBI" id="CHEBI:456216"/>
        <dbReference type="EC" id="2.7.11.11"/>
    </reaction>
</comment>
<evidence type="ECO:0000256" key="9">
    <source>
        <dbReference type="SAM" id="MobiDB-lite"/>
    </source>
</evidence>
<dbReference type="Gene3D" id="3.30.200.20">
    <property type="entry name" value="Phosphorylase Kinase, domain 1"/>
    <property type="match status" value="2"/>
</dbReference>
<proteinExistence type="predicted"/>
<evidence type="ECO:0000256" key="2">
    <source>
        <dbReference type="ARBA" id="ARBA00022527"/>
    </source>
</evidence>
<evidence type="ECO:0000259" key="11">
    <source>
        <dbReference type="PROSITE" id="PS51285"/>
    </source>
</evidence>
<keyword evidence="2" id="KW-0723">Serine/threonine-protein kinase</keyword>
<comment type="caution">
    <text evidence="12">The sequence shown here is derived from an EMBL/GenBank/DDBJ whole genome shotgun (WGS) entry which is preliminary data.</text>
</comment>
<dbReference type="Gene3D" id="1.10.510.10">
    <property type="entry name" value="Transferase(Phosphotransferase) domain 1"/>
    <property type="match status" value="1"/>
</dbReference>
<name>A0A9P8CYD9_MORAP</name>
<comment type="catalytic activity">
    <reaction evidence="8">
        <text>L-seryl-[protein] + ATP = O-phospho-L-seryl-[protein] + ADP + H(+)</text>
        <dbReference type="Rhea" id="RHEA:17989"/>
        <dbReference type="Rhea" id="RHEA-COMP:9863"/>
        <dbReference type="Rhea" id="RHEA-COMP:11604"/>
        <dbReference type="ChEBI" id="CHEBI:15378"/>
        <dbReference type="ChEBI" id="CHEBI:29999"/>
        <dbReference type="ChEBI" id="CHEBI:30616"/>
        <dbReference type="ChEBI" id="CHEBI:83421"/>
        <dbReference type="ChEBI" id="CHEBI:456216"/>
        <dbReference type="EC" id="2.7.11.11"/>
    </reaction>
</comment>
<feature type="compositionally biased region" description="Basic and acidic residues" evidence="9">
    <location>
        <begin position="751"/>
        <end position="769"/>
    </location>
</feature>
<accession>A0A9P8CYD9</accession>
<dbReference type="PANTHER" id="PTHR24353:SF153">
    <property type="entry name" value="CAMP-DEPENDENT PROTEIN KINASE CATALYTIC SUBUNIT 1"/>
    <property type="match status" value="1"/>
</dbReference>
<feature type="compositionally biased region" description="Polar residues" evidence="9">
    <location>
        <begin position="194"/>
        <end position="207"/>
    </location>
</feature>
<evidence type="ECO:0000256" key="8">
    <source>
        <dbReference type="ARBA" id="ARBA00047454"/>
    </source>
</evidence>
<feature type="region of interest" description="Disordered" evidence="9">
    <location>
        <begin position="1"/>
        <end position="87"/>
    </location>
</feature>
<dbReference type="EMBL" id="JAIFTL010000038">
    <property type="protein sequence ID" value="KAG9325538.1"/>
    <property type="molecule type" value="Genomic_DNA"/>
</dbReference>
<evidence type="ECO:0000256" key="7">
    <source>
        <dbReference type="ARBA" id="ARBA00047292"/>
    </source>
</evidence>
<feature type="compositionally biased region" description="Polar residues" evidence="9">
    <location>
        <begin position="407"/>
        <end position="419"/>
    </location>
</feature>
<reference evidence="12" key="1">
    <citation type="submission" date="2021-07" db="EMBL/GenBank/DDBJ databases">
        <title>Draft genome of Mortierella alpina, strain LL118, isolated from an aspen leaf litter sample.</title>
        <authorList>
            <person name="Yang S."/>
            <person name="Vinatzer B.A."/>
        </authorList>
    </citation>
    <scope>NUCLEOTIDE SEQUENCE</scope>
    <source>
        <strain evidence="12">LL118</strain>
    </source>
</reference>
<feature type="compositionally biased region" description="Polar residues" evidence="9">
    <location>
        <begin position="246"/>
        <end position="265"/>
    </location>
</feature>
<feature type="compositionally biased region" description="Polar residues" evidence="9">
    <location>
        <begin position="1"/>
        <end position="28"/>
    </location>
</feature>
<dbReference type="Proteomes" id="UP000717515">
    <property type="component" value="Unassembled WGS sequence"/>
</dbReference>
<dbReference type="Pfam" id="PF00069">
    <property type="entry name" value="Pkinase"/>
    <property type="match status" value="1"/>
</dbReference>
<feature type="compositionally biased region" description="Polar residues" evidence="9">
    <location>
        <begin position="47"/>
        <end position="56"/>
    </location>
</feature>
<dbReference type="GO" id="GO:0004691">
    <property type="term" value="F:cAMP-dependent protein kinase activity"/>
    <property type="evidence" value="ECO:0007669"/>
    <property type="project" value="UniProtKB-EC"/>
</dbReference>
<feature type="compositionally biased region" description="Polar residues" evidence="9">
    <location>
        <begin position="314"/>
        <end position="327"/>
    </location>
</feature>
<protein>
    <recommendedName>
        <fullName evidence="1">cAMP-dependent protein kinase</fullName>
        <ecNumber evidence="1">2.7.11.11</ecNumber>
    </recommendedName>
</protein>
<keyword evidence="5" id="KW-0418">Kinase</keyword>
<feature type="region of interest" description="Disordered" evidence="9">
    <location>
        <begin position="189"/>
        <end position="212"/>
    </location>
</feature>
<feature type="region of interest" description="Disordered" evidence="9">
    <location>
        <begin position="395"/>
        <end position="423"/>
    </location>
</feature>
<evidence type="ECO:0000256" key="5">
    <source>
        <dbReference type="ARBA" id="ARBA00022777"/>
    </source>
</evidence>
<feature type="region of interest" description="Disordered" evidence="9">
    <location>
        <begin position="299"/>
        <end position="342"/>
    </location>
</feature>
<organism evidence="12 13">
    <name type="scientific">Mortierella alpina</name>
    <name type="common">Oleaginous fungus</name>
    <name type="synonym">Mortierella renispora</name>
    <dbReference type="NCBI Taxonomy" id="64518"/>
    <lineage>
        <taxon>Eukaryota</taxon>
        <taxon>Fungi</taxon>
        <taxon>Fungi incertae sedis</taxon>
        <taxon>Mucoromycota</taxon>
        <taxon>Mortierellomycotina</taxon>
        <taxon>Mortierellomycetes</taxon>
        <taxon>Mortierellales</taxon>
        <taxon>Mortierellaceae</taxon>
        <taxon>Mortierella</taxon>
    </lineage>
</organism>
<sequence>MNTASFPSQGPVSSNSQQASWLKTTPTQKRSRARSTSPHPHPHPQPRNDNQYQTMLSVFPAPSLCIRDPGTHPAPSSGTSTPVSGDSSLLSITYQQQHHLYRPDSYKQGPLSADCMGEGAGIKLALLGDSQPASRVRARSENGGQRHHQHGNLVPQQHPPALAGAMKPPLLRASSSDATLSHSFQGYSRHATDTAPSLSQPYSQPGSLNIGLHEVSGGSSPQVQLYQLSLTKESPATPFPAHYDVSTGSTKENATSDGLSFQGASTAEPKALSRPVSSSSLKASVAGGHLGVHYGSMAEQQQQPTHDYHRHGGSATSSGRKSSRTSPLPSPVGCPTFQPWGTKHEQPIETHRWDKKQHPQQSLPLSTPVKDGSLYEYHQQHHQHQTSFHAPQPYKPNGPLLHGHAPYQQSNVPHPSLSPQPYGAYGVDPYLHYQQAQTPPAQYYQQQSPYQHSPTRHYIQQGTRTHRSHSQSSRTVSPQPFQFEQKHFNFQTKEMTAVKPRPFQLSDFTVSRTIGTGSCGRVHLVQSVYNSRFYALKVLKKRQVVQSNQVEHVNEEKRILEQIRHPFLVKTWGTFQDPSSLYIVMDYVVGGELFSVLRRMQVIKSKGYGKAADWWSFGIFIFEMLAGYPPFYDDDLFKMCQKIVDGEMRYPKYFDGLAKDLLKKLLVSDLTKRYGNLRDGCHDIRNHAWFEGVDWSMVLRREIAAPFVPDVKWDGDASCFGFYPEEGEGDDDTKDGKGSDTNLSRNTDSFSQREKEDSAVDLKDLFPDF</sequence>
<evidence type="ECO:0000256" key="4">
    <source>
        <dbReference type="ARBA" id="ARBA00022741"/>
    </source>
</evidence>
<dbReference type="AlphaFoldDB" id="A0A9P8CYD9"/>
<evidence type="ECO:0000313" key="12">
    <source>
        <dbReference type="EMBL" id="KAG9325538.1"/>
    </source>
</evidence>
<feature type="region of interest" description="Disordered" evidence="9">
    <location>
        <begin position="234"/>
        <end position="280"/>
    </location>
</feature>
<evidence type="ECO:0000256" key="1">
    <source>
        <dbReference type="ARBA" id="ARBA00012444"/>
    </source>
</evidence>
<evidence type="ECO:0000256" key="6">
    <source>
        <dbReference type="ARBA" id="ARBA00022840"/>
    </source>
</evidence>
<dbReference type="GO" id="GO:0005524">
    <property type="term" value="F:ATP binding"/>
    <property type="evidence" value="ECO:0007669"/>
    <property type="project" value="UniProtKB-KW"/>
</dbReference>
<feature type="domain" description="AGC-kinase C-terminal" evidence="11">
    <location>
        <begin position="691"/>
        <end position="769"/>
    </location>
</feature>
<feature type="domain" description="Protein kinase" evidence="10">
    <location>
        <begin position="508"/>
        <end position="769"/>
    </location>
</feature>
<dbReference type="GO" id="GO:0005952">
    <property type="term" value="C:cAMP-dependent protein kinase complex"/>
    <property type="evidence" value="ECO:0007669"/>
    <property type="project" value="TreeGrafter"/>
</dbReference>
<gene>
    <name evidence="12" type="ORF">KVV02_007363</name>
</gene>
<evidence type="ECO:0000313" key="13">
    <source>
        <dbReference type="Proteomes" id="UP000717515"/>
    </source>
</evidence>
<dbReference type="InterPro" id="IPR000961">
    <property type="entry name" value="AGC-kinase_C"/>
</dbReference>
<keyword evidence="4" id="KW-0547">Nucleotide-binding</keyword>
<dbReference type="InterPro" id="IPR011009">
    <property type="entry name" value="Kinase-like_dom_sf"/>
</dbReference>
<dbReference type="SUPFAM" id="SSF56112">
    <property type="entry name" value="Protein kinase-like (PK-like)"/>
    <property type="match status" value="1"/>
</dbReference>
<feature type="region of interest" description="Disordered" evidence="9">
    <location>
        <begin position="128"/>
        <end position="167"/>
    </location>
</feature>
<evidence type="ECO:0000256" key="3">
    <source>
        <dbReference type="ARBA" id="ARBA00022679"/>
    </source>
</evidence>